<dbReference type="FunFam" id="3.40.50.1170:FF:000001">
    <property type="entry name" value="L-asparaginase 2"/>
    <property type="match status" value="1"/>
</dbReference>
<keyword evidence="2 9" id="KW-0378">Hydrolase</keyword>
<feature type="active site" evidence="6">
    <location>
        <position position="95"/>
    </location>
</feature>
<evidence type="ECO:0000259" key="8">
    <source>
        <dbReference type="Pfam" id="PF17763"/>
    </source>
</evidence>
<dbReference type="Pfam" id="PF00710">
    <property type="entry name" value="Asparaginase"/>
    <property type="match status" value="1"/>
</dbReference>
<dbReference type="PANTHER" id="PTHR11707:SF28">
    <property type="entry name" value="60 KDA LYSOPHOSPHOLIPASE"/>
    <property type="match status" value="1"/>
</dbReference>
<feature type="binding site" evidence="4">
    <location>
        <begin position="95"/>
        <end position="96"/>
    </location>
    <ligand>
        <name>substrate</name>
    </ligand>
</feature>
<evidence type="ECO:0000259" key="7">
    <source>
        <dbReference type="Pfam" id="PF00710"/>
    </source>
</evidence>
<evidence type="ECO:0000256" key="6">
    <source>
        <dbReference type="PROSITE-ProRule" id="PRU10100"/>
    </source>
</evidence>
<organism evidence="9">
    <name type="scientific">uncultured Ramlibacter sp</name>
    <dbReference type="NCBI Taxonomy" id="260755"/>
    <lineage>
        <taxon>Bacteria</taxon>
        <taxon>Pseudomonadati</taxon>
        <taxon>Pseudomonadota</taxon>
        <taxon>Betaproteobacteria</taxon>
        <taxon>Burkholderiales</taxon>
        <taxon>Comamonadaceae</taxon>
        <taxon>Ramlibacter</taxon>
        <taxon>environmental samples</taxon>
    </lineage>
</organism>
<dbReference type="PIRSF" id="PIRSF001220">
    <property type="entry name" value="L-ASNase_gatD"/>
    <property type="match status" value="1"/>
</dbReference>
<dbReference type="PANTHER" id="PTHR11707">
    <property type="entry name" value="L-ASPARAGINASE"/>
    <property type="match status" value="1"/>
</dbReference>
<dbReference type="CDD" id="cd08964">
    <property type="entry name" value="L-asparaginase_II"/>
    <property type="match status" value="1"/>
</dbReference>
<dbReference type="PRINTS" id="PR00139">
    <property type="entry name" value="ASNGLNASE"/>
</dbReference>
<feature type="binding site" evidence="4">
    <location>
        <position position="62"/>
    </location>
    <ligand>
        <name>substrate</name>
    </ligand>
</feature>
<dbReference type="EC" id="3.5.1.1" evidence="9"/>
<dbReference type="GO" id="GO:0004067">
    <property type="term" value="F:asparaginase activity"/>
    <property type="evidence" value="ECO:0007669"/>
    <property type="project" value="UniProtKB-UniRule"/>
</dbReference>
<dbReference type="SFLD" id="SFLDS00057">
    <property type="entry name" value="Glutaminase/Asparaginase"/>
    <property type="match status" value="1"/>
</dbReference>
<dbReference type="InterPro" id="IPR004550">
    <property type="entry name" value="AsnASE_II"/>
</dbReference>
<evidence type="ECO:0000256" key="4">
    <source>
        <dbReference type="PIRSR" id="PIRSR001220-2"/>
    </source>
</evidence>
<sequence>MQASSDRIVVLGTGGTIAGTAARPGDHLGYRAGQLGVQQLLAGLPSLASLQVVSEQVAQIDSKDLGFDTWQVLAARCAHWLQQPDVRGVVITHGTDTVEETAYLLHRVLAPDKPIVLTCAMRPATAVAPDGPQNIIDAFAVASTPGARGAVLVCAGVVHGAADVRKVHPYRLDPFTSGDAGPIGYVEDGKLRQVRDWPVAPAPGDLLRKIAGSRSWPRVEIVLSHAGAGGRLVQALVADGVQGIVVAGTGNASVHQALEDALLEAAAKGVRVVRSTRCMDGRVIAQAQDRLPAHPLAPVKARIDLLLELMA</sequence>
<name>A0A6J4PY65_9BURK</name>
<dbReference type="EMBL" id="CADCUX010000521">
    <property type="protein sequence ID" value="CAA9427718.1"/>
    <property type="molecule type" value="Genomic_DNA"/>
</dbReference>
<accession>A0A6J4PY65</accession>
<proteinExistence type="inferred from homology"/>
<dbReference type="PROSITE" id="PS00917">
    <property type="entry name" value="ASN_GLN_ASE_2"/>
    <property type="match status" value="1"/>
</dbReference>
<dbReference type="AlphaFoldDB" id="A0A6J4PY65"/>
<dbReference type="InterPro" id="IPR036152">
    <property type="entry name" value="Asp/glu_Ase-like_sf"/>
</dbReference>
<dbReference type="Pfam" id="PF17763">
    <property type="entry name" value="Asparaginase_C"/>
    <property type="match status" value="1"/>
</dbReference>
<protein>
    <submittedName>
        <fullName evidence="9">L-asparaginase</fullName>
        <ecNumber evidence="9">3.5.1.1</ecNumber>
    </submittedName>
</protein>
<dbReference type="PROSITE" id="PS00144">
    <property type="entry name" value="ASN_GLN_ASE_1"/>
    <property type="match status" value="1"/>
</dbReference>
<feature type="active site" description="O-isoaspartyl threonine intermediate" evidence="3">
    <location>
        <position position="16"/>
    </location>
</feature>
<dbReference type="InterPro" id="IPR027475">
    <property type="entry name" value="Asparaginase/glutaminase_AS2"/>
</dbReference>
<gene>
    <name evidence="9" type="ORF">AVDCRST_MAG51-2430</name>
</gene>
<reference evidence="9" key="1">
    <citation type="submission" date="2020-02" db="EMBL/GenBank/DDBJ databases">
        <authorList>
            <person name="Meier V. D."/>
        </authorList>
    </citation>
    <scope>NUCLEOTIDE SEQUENCE</scope>
    <source>
        <strain evidence="9">AVDCRST_MAG51</strain>
    </source>
</reference>
<evidence type="ECO:0000256" key="3">
    <source>
        <dbReference type="PIRSR" id="PIRSR001220-1"/>
    </source>
</evidence>
<evidence type="ECO:0000256" key="1">
    <source>
        <dbReference type="ARBA" id="ARBA00010518"/>
    </source>
</evidence>
<feature type="domain" description="Asparaginase/glutaminase C-terminal" evidence="8">
    <location>
        <begin position="218"/>
        <end position="307"/>
    </location>
</feature>
<feature type="domain" description="L-asparaginase N-terminal" evidence="7">
    <location>
        <begin position="7"/>
        <end position="192"/>
    </location>
</feature>
<dbReference type="InterPro" id="IPR020827">
    <property type="entry name" value="Asparaginase/glutaminase_AS1"/>
</dbReference>
<dbReference type="Gene3D" id="3.40.50.1170">
    <property type="entry name" value="L-asparaginase, N-terminal domain"/>
    <property type="match status" value="1"/>
</dbReference>
<dbReference type="SMART" id="SM00870">
    <property type="entry name" value="Asparaginase"/>
    <property type="match status" value="1"/>
</dbReference>
<dbReference type="PIRSF" id="PIRSF500176">
    <property type="entry name" value="L_ASNase"/>
    <property type="match status" value="1"/>
</dbReference>
<evidence type="ECO:0000313" key="9">
    <source>
        <dbReference type="EMBL" id="CAA9427718.1"/>
    </source>
</evidence>
<dbReference type="InterPro" id="IPR027474">
    <property type="entry name" value="L-asparaginase_N"/>
</dbReference>
<evidence type="ECO:0000256" key="2">
    <source>
        <dbReference type="ARBA" id="ARBA00022801"/>
    </source>
</evidence>
<dbReference type="InterPro" id="IPR040919">
    <property type="entry name" value="Asparaginase_C"/>
</dbReference>
<dbReference type="InterPro" id="IPR027473">
    <property type="entry name" value="L-asparaginase_C"/>
</dbReference>
<comment type="similarity">
    <text evidence="1">Belongs to the asparaginase 1 family.</text>
</comment>
<dbReference type="PROSITE" id="PS51732">
    <property type="entry name" value="ASN_GLN_ASE_3"/>
    <property type="match status" value="1"/>
</dbReference>
<dbReference type="Gene3D" id="3.40.50.40">
    <property type="match status" value="1"/>
</dbReference>
<dbReference type="InterPro" id="IPR037152">
    <property type="entry name" value="L-asparaginase_N_sf"/>
</dbReference>
<evidence type="ECO:0000256" key="5">
    <source>
        <dbReference type="PROSITE-ProRule" id="PRU10099"/>
    </source>
</evidence>
<dbReference type="SUPFAM" id="SSF53774">
    <property type="entry name" value="Glutaminase/Asparaginase"/>
    <property type="match status" value="1"/>
</dbReference>
<dbReference type="InterPro" id="IPR006034">
    <property type="entry name" value="Asparaginase/glutaminase-like"/>
</dbReference>
<dbReference type="GO" id="GO:0006528">
    <property type="term" value="P:asparagine metabolic process"/>
    <property type="evidence" value="ECO:0007669"/>
    <property type="project" value="InterPro"/>
</dbReference>
<feature type="active site" evidence="5">
    <location>
        <position position="16"/>
    </location>
</feature>